<keyword evidence="4 7" id="KW-1133">Transmembrane helix</keyword>
<dbReference type="PROSITE" id="PS50850">
    <property type="entry name" value="MFS"/>
    <property type="match status" value="1"/>
</dbReference>
<dbReference type="GO" id="GO:0140115">
    <property type="term" value="P:export across plasma membrane"/>
    <property type="evidence" value="ECO:0007669"/>
    <property type="project" value="UniProtKB-ARBA"/>
</dbReference>
<comment type="subcellular location">
    <subcellularLocation>
        <location evidence="1">Membrane</location>
        <topology evidence="1">Multi-pass membrane protein</topology>
    </subcellularLocation>
</comment>
<feature type="transmembrane region" description="Helical" evidence="7">
    <location>
        <begin position="154"/>
        <end position="176"/>
    </location>
</feature>
<gene>
    <name evidence="9" type="ORF">Z517_06969</name>
</gene>
<evidence type="ECO:0000256" key="7">
    <source>
        <dbReference type="SAM" id="Phobius"/>
    </source>
</evidence>
<organism evidence="9 10">
    <name type="scientific">Fonsecaea pedrosoi CBS 271.37</name>
    <dbReference type="NCBI Taxonomy" id="1442368"/>
    <lineage>
        <taxon>Eukaryota</taxon>
        <taxon>Fungi</taxon>
        <taxon>Dikarya</taxon>
        <taxon>Ascomycota</taxon>
        <taxon>Pezizomycotina</taxon>
        <taxon>Eurotiomycetes</taxon>
        <taxon>Chaetothyriomycetidae</taxon>
        <taxon>Chaetothyriales</taxon>
        <taxon>Herpotrichiellaceae</taxon>
        <taxon>Fonsecaea</taxon>
    </lineage>
</organism>
<dbReference type="InterPro" id="IPR036259">
    <property type="entry name" value="MFS_trans_sf"/>
</dbReference>
<dbReference type="VEuPathDB" id="FungiDB:Z517_06969"/>
<dbReference type="PANTHER" id="PTHR23502:SF68">
    <property type="entry name" value="MULTIDRUG TRANSPORTER, PUTATIVE (AFU_ORTHOLOGUE AFUA_3G01120)-RELATED"/>
    <property type="match status" value="1"/>
</dbReference>
<evidence type="ECO:0000256" key="3">
    <source>
        <dbReference type="ARBA" id="ARBA00022692"/>
    </source>
</evidence>
<dbReference type="PANTHER" id="PTHR23502">
    <property type="entry name" value="MAJOR FACILITATOR SUPERFAMILY"/>
    <property type="match status" value="1"/>
</dbReference>
<reference evidence="9 10" key="1">
    <citation type="submission" date="2015-01" db="EMBL/GenBank/DDBJ databases">
        <title>The Genome Sequence of Fonsecaea pedrosoi CBS 271.37.</title>
        <authorList>
            <consortium name="The Broad Institute Genomics Platform"/>
            <person name="Cuomo C."/>
            <person name="de Hoog S."/>
            <person name="Gorbushina A."/>
            <person name="Stielow B."/>
            <person name="Teixiera M."/>
            <person name="Abouelleil A."/>
            <person name="Chapman S.B."/>
            <person name="Priest M."/>
            <person name="Young S.K."/>
            <person name="Wortman J."/>
            <person name="Nusbaum C."/>
            <person name="Birren B."/>
        </authorList>
    </citation>
    <scope>NUCLEOTIDE SEQUENCE [LARGE SCALE GENOMIC DNA]</scope>
    <source>
        <strain evidence="9 10">CBS 271.37</strain>
    </source>
</reference>
<dbReference type="Proteomes" id="UP000053029">
    <property type="component" value="Unassembled WGS sequence"/>
</dbReference>
<dbReference type="GO" id="GO:0022857">
    <property type="term" value="F:transmembrane transporter activity"/>
    <property type="evidence" value="ECO:0007669"/>
    <property type="project" value="InterPro"/>
</dbReference>
<dbReference type="Gene3D" id="1.20.1250.20">
    <property type="entry name" value="MFS general substrate transporter like domains"/>
    <property type="match status" value="1"/>
</dbReference>
<feature type="transmembrane region" description="Helical" evidence="7">
    <location>
        <begin position="432"/>
        <end position="455"/>
    </location>
</feature>
<feature type="transmembrane region" description="Helical" evidence="7">
    <location>
        <begin position="188"/>
        <end position="209"/>
    </location>
</feature>
<evidence type="ECO:0000256" key="6">
    <source>
        <dbReference type="SAM" id="MobiDB-lite"/>
    </source>
</evidence>
<keyword evidence="3 7" id="KW-0812">Transmembrane</keyword>
<sequence length="503" mass="54827">MQPGQGTKTVRPSVVEDVETTPLLRNEEVHHSSDTDANVVDWDGIDDAENPLNWSARRKTANIMLLSYMTFLTPFASSMFAPGVPQVMKDFNVDNIEMASLVVSIYVLGYALGPLVIAPLSEVYGRKALYLSTSLLFLVFTLGCGWSTSIHMLAAFRFLAGTAGSCPITVGSGTIADTFKQEHRGRIMGLWQSSVLFGPSLGPVLGSWIADSWSWRWDFYVLAICTAVYILLAIPFQDETYPVLLLERKADRIRAETGNEQLRSILATSAKSPRDLLVMSITRPLKLLCGSLVVFSSSLYVAVGYGYMYLIFATITRVFLDQYGFDKRSVGLVFLGVGLGQFISLGLFSATSDRLLRKLAAARGGGEMKPEYRLPLLWPGAVLIPAGLLVYGWSVVYKLHPIVPIVGTGLLGAGTLWTFLPIGIYLVDAFTVYAASATAATTVLRSILGAVVPLIGARLYESLGLGWGNTLLAGVSVALTPLIWVLIRYGETLRNSPRFQVKL</sequence>
<protein>
    <recommendedName>
        <fullName evidence="8">Major facilitator superfamily (MFS) profile domain-containing protein</fullName>
    </recommendedName>
</protein>
<feature type="transmembrane region" description="Helical" evidence="7">
    <location>
        <begin position="330"/>
        <end position="351"/>
    </location>
</feature>
<keyword evidence="5 7" id="KW-0472">Membrane</keyword>
<dbReference type="GeneID" id="25306459"/>
<evidence type="ECO:0000259" key="8">
    <source>
        <dbReference type="PROSITE" id="PS50850"/>
    </source>
</evidence>
<dbReference type="CDD" id="cd17323">
    <property type="entry name" value="MFS_Tpo1_MDR_like"/>
    <property type="match status" value="1"/>
</dbReference>
<accession>A0A0D2H6R3</accession>
<feature type="transmembrane region" description="Helical" evidence="7">
    <location>
        <begin position="372"/>
        <end position="393"/>
    </location>
</feature>
<feature type="domain" description="Major facilitator superfamily (MFS) profile" evidence="8">
    <location>
        <begin position="62"/>
        <end position="493"/>
    </location>
</feature>
<dbReference type="FunFam" id="1.20.1250.20:FF:000011">
    <property type="entry name" value="MFS multidrug transporter, putative"/>
    <property type="match status" value="1"/>
</dbReference>
<keyword evidence="10" id="KW-1185">Reference proteome</keyword>
<dbReference type="RefSeq" id="XP_013284162.1">
    <property type="nucleotide sequence ID" value="XM_013428708.1"/>
</dbReference>
<comment type="similarity">
    <text evidence="2">Belongs to the major facilitator superfamily.</text>
</comment>
<dbReference type="PROSITE" id="PS00216">
    <property type="entry name" value="SUGAR_TRANSPORT_1"/>
    <property type="match status" value="1"/>
</dbReference>
<dbReference type="AlphaFoldDB" id="A0A0D2H6R3"/>
<feature type="compositionally biased region" description="Polar residues" evidence="6">
    <location>
        <begin position="1"/>
        <end position="10"/>
    </location>
</feature>
<feature type="transmembrane region" description="Helical" evidence="7">
    <location>
        <begin position="215"/>
        <end position="236"/>
    </location>
</feature>
<feature type="transmembrane region" description="Helical" evidence="7">
    <location>
        <begin position="287"/>
        <end position="310"/>
    </location>
</feature>
<feature type="transmembrane region" description="Helical" evidence="7">
    <location>
        <begin position="467"/>
        <end position="487"/>
    </location>
</feature>
<dbReference type="InterPro" id="IPR011701">
    <property type="entry name" value="MFS"/>
</dbReference>
<dbReference type="EMBL" id="KN846972">
    <property type="protein sequence ID" value="KIW80354.1"/>
    <property type="molecule type" value="Genomic_DNA"/>
</dbReference>
<evidence type="ECO:0000313" key="10">
    <source>
        <dbReference type="Proteomes" id="UP000053029"/>
    </source>
</evidence>
<feature type="transmembrane region" description="Helical" evidence="7">
    <location>
        <begin position="128"/>
        <end position="148"/>
    </location>
</feature>
<evidence type="ECO:0000313" key="9">
    <source>
        <dbReference type="EMBL" id="KIW80354.1"/>
    </source>
</evidence>
<evidence type="ECO:0000256" key="5">
    <source>
        <dbReference type="ARBA" id="ARBA00023136"/>
    </source>
</evidence>
<feature type="transmembrane region" description="Helical" evidence="7">
    <location>
        <begin position="63"/>
        <end position="81"/>
    </location>
</feature>
<dbReference type="GO" id="GO:0016020">
    <property type="term" value="C:membrane"/>
    <property type="evidence" value="ECO:0007669"/>
    <property type="project" value="UniProtKB-SubCell"/>
</dbReference>
<evidence type="ECO:0000256" key="1">
    <source>
        <dbReference type="ARBA" id="ARBA00004141"/>
    </source>
</evidence>
<dbReference type="OrthoDB" id="5296287at2759"/>
<feature type="region of interest" description="Disordered" evidence="6">
    <location>
        <begin position="1"/>
        <end position="32"/>
    </location>
</feature>
<dbReference type="HOGENOM" id="CLU_008455_1_2_1"/>
<dbReference type="SUPFAM" id="SSF103473">
    <property type="entry name" value="MFS general substrate transporter"/>
    <property type="match status" value="1"/>
</dbReference>
<dbReference type="InterPro" id="IPR005829">
    <property type="entry name" value="Sugar_transporter_CS"/>
</dbReference>
<evidence type="ECO:0000256" key="2">
    <source>
        <dbReference type="ARBA" id="ARBA00008335"/>
    </source>
</evidence>
<proteinExistence type="inferred from homology"/>
<name>A0A0D2H6R3_9EURO</name>
<dbReference type="GO" id="GO:0042908">
    <property type="term" value="P:xenobiotic transport"/>
    <property type="evidence" value="ECO:0007669"/>
    <property type="project" value="UniProtKB-ARBA"/>
</dbReference>
<dbReference type="InterPro" id="IPR020846">
    <property type="entry name" value="MFS_dom"/>
</dbReference>
<dbReference type="Pfam" id="PF07690">
    <property type="entry name" value="MFS_1"/>
    <property type="match status" value="1"/>
</dbReference>
<evidence type="ECO:0000256" key="4">
    <source>
        <dbReference type="ARBA" id="ARBA00022989"/>
    </source>
</evidence>
<feature type="transmembrane region" description="Helical" evidence="7">
    <location>
        <begin position="101"/>
        <end position="121"/>
    </location>
</feature>
<feature type="transmembrane region" description="Helical" evidence="7">
    <location>
        <begin position="399"/>
        <end position="420"/>
    </location>
</feature>